<dbReference type="Pfam" id="PF07853">
    <property type="entry name" value="DUF1648"/>
    <property type="match status" value="1"/>
</dbReference>
<dbReference type="PANTHER" id="PTHR37810:SF5">
    <property type="entry name" value="IMMUNITY PROTEIN SDPI"/>
    <property type="match status" value="1"/>
</dbReference>
<protein>
    <submittedName>
        <fullName evidence="3">Immunity protein SdpI</fullName>
    </submittedName>
</protein>
<feature type="transmembrane region" description="Helical" evidence="1">
    <location>
        <begin position="117"/>
        <end position="134"/>
    </location>
</feature>
<keyword evidence="1" id="KW-1133">Transmembrane helix</keyword>
<organism evidence="3 4">
    <name type="scientific">Duganella phyllosphaerae</name>
    <dbReference type="NCBI Taxonomy" id="762836"/>
    <lineage>
        <taxon>Bacteria</taxon>
        <taxon>Pseudomonadati</taxon>
        <taxon>Pseudomonadota</taxon>
        <taxon>Betaproteobacteria</taxon>
        <taxon>Burkholderiales</taxon>
        <taxon>Oxalobacteraceae</taxon>
        <taxon>Telluria group</taxon>
        <taxon>Duganella</taxon>
    </lineage>
</organism>
<proteinExistence type="predicted"/>
<feature type="domain" description="DUF1648" evidence="2">
    <location>
        <begin position="12"/>
        <end position="58"/>
    </location>
</feature>
<reference evidence="4" key="1">
    <citation type="journal article" date="2016" name="Front. Microbiol.">
        <title>Molecular Keys to the Janthinobacterium and Duganella spp. Interaction with the Plant Pathogen Fusarium graminearum.</title>
        <authorList>
            <person name="Haack F.S."/>
            <person name="Poehlein A."/>
            <person name="Kroger C."/>
            <person name="Voigt C.A."/>
            <person name="Piepenbring M."/>
            <person name="Bode H.B."/>
            <person name="Daniel R."/>
            <person name="Schafer W."/>
            <person name="Streit W.R."/>
        </authorList>
    </citation>
    <scope>NUCLEOTIDE SEQUENCE [LARGE SCALE GENOMIC DNA]</scope>
    <source>
        <strain evidence="4">T54</strain>
    </source>
</reference>
<feature type="transmembrane region" description="Helical" evidence="1">
    <location>
        <begin position="84"/>
        <end position="105"/>
    </location>
</feature>
<comment type="caution">
    <text evidence="3">The sequence shown here is derived from an EMBL/GenBank/DDBJ whole genome shotgun (WGS) entry which is preliminary data.</text>
</comment>
<dbReference type="PIRSF" id="PIRSF038959">
    <property type="entry name" value="SdpI"/>
    <property type="match status" value="1"/>
</dbReference>
<sequence>MKARFIVVCLVLIAVSSAITWHFYPALPESVPVHWNAAGEVDGVGPRAMLWLLGPGLMALVGLLGLVLPWLSPRRYGMTAFESTYLYSTGVVVALLAYIHVLVLIAATGGQVAMDRAVAAGMCIVLILLGNPLGKVRKNFYLGIRTPWTLSSDRVWYATHRLAARLMVASGVMGLIGVLVGAPAWLLLLLMFWWAPVAVLHSLACYRRLEKAGTLESN</sequence>
<dbReference type="PATRIC" id="fig|762836.4.peg.4291"/>
<evidence type="ECO:0000313" key="3">
    <source>
        <dbReference type="EMBL" id="OEZ95859.1"/>
    </source>
</evidence>
<dbReference type="Proteomes" id="UP000175989">
    <property type="component" value="Unassembled WGS sequence"/>
</dbReference>
<evidence type="ECO:0000256" key="1">
    <source>
        <dbReference type="SAM" id="Phobius"/>
    </source>
</evidence>
<dbReference type="AlphaFoldDB" id="A0A1E7WDD1"/>
<keyword evidence="1" id="KW-0812">Transmembrane</keyword>
<evidence type="ECO:0000313" key="4">
    <source>
        <dbReference type="Proteomes" id="UP000175989"/>
    </source>
</evidence>
<dbReference type="InterPro" id="IPR012867">
    <property type="entry name" value="DUF1648"/>
</dbReference>
<dbReference type="InterPro" id="IPR025962">
    <property type="entry name" value="SdpI/YhfL"/>
</dbReference>
<dbReference type="Pfam" id="PF13630">
    <property type="entry name" value="SdpI"/>
    <property type="match status" value="1"/>
</dbReference>
<dbReference type="OrthoDB" id="9808690at2"/>
<dbReference type="PANTHER" id="PTHR37810">
    <property type="entry name" value="IMMUNITY PROTEIN SDPI"/>
    <property type="match status" value="1"/>
</dbReference>
<accession>A0A1E7WDD1</accession>
<keyword evidence="4" id="KW-1185">Reference proteome</keyword>
<dbReference type="RefSeq" id="WP_070250762.1">
    <property type="nucleotide sequence ID" value="NZ_LROM01000118.1"/>
</dbReference>
<keyword evidence="1" id="KW-0472">Membrane</keyword>
<dbReference type="EMBL" id="LROM01000118">
    <property type="protein sequence ID" value="OEZ95859.1"/>
    <property type="molecule type" value="Genomic_DNA"/>
</dbReference>
<name>A0A1E7WDD1_9BURK</name>
<gene>
    <name evidence="3" type="primary">sdpI</name>
    <name evidence="3" type="ORF">DUPY_41650</name>
</gene>
<dbReference type="GO" id="GO:0009636">
    <property type="term" value="P:response to toxic substance"/>
    <property type="evidence" value="ECO:0007669"/>
    <property type="project" value="TreeGrafter"/>
</dbReference>
<evidence type="ECO:0000259" key="2">
    <source>
        <dbReference type="Pfam" id="PF07853"/>
    </source>
</evidence>
<feature type="transmembrane region" description="Helical" evidence="1">
    <location>
        <begin position="48"/>
        <end position="72"/>
    </location>
</feature>
<dbReference type="InterPro" id="IPR026272">
    <property type="entry name" value="SdpI"/>
</dbReference>